<organism evidence="9 10">
    <name type="scientific">Cupriavidus basilensis</name>
    <dbReference type="NCBI Taxonomy" id="68895"/>
    <lineage>
        <taxon>Bacteria</taxon>
        <taxon>Pseudomonadati</taxon>
        <taxon>Pseudomonadota</taxon>
        <taxon>Betaproteobacteria</taxon>
        <taxon>Burkholderiales</taxon>
        <taxon>Burkholderiaceae</taxon>
        <taxon>Cupriavidus</taxon>
    </lineage>
</organism>
<dbReference type="STRING" id="68895.RR42_m2262"/>
<evidence type="ECO:0000259" key="8">
    <source>
        <dbReference type="PROSITE" id="PS50928"/>
    </source>
</evidence>
<evidence type="ECO:0000313" key="10">
    <source>
        <dbReference type="Proteomes" id="UP000031843"/>
    </source>
</evidence>
<evidence type="ECO:0000256" key="4">
    <source>
        <dbReference type="ARBA" id="ARBA00022692"/>
    </source>
</evidence>
<feature type="transmembrane region" description="Helical" evidence="7">
    <location>
        <begin position="176"/>
        <end position="194"/>
    </location>
</feature>
<dbReference type="EMBL" id="CP010536">
    <property type="protein sequence ID" value="AJG19654.1"/>
    <property type="molecule type" value="Genomic_DNA"/>
</dbReference>
<sequence>MGYLLRRLAATLPVMAVVAIVVFLLIHLSPGDPAALIAGDLATVDDITRLRGALGLDLPLWRQFVLWLGRLATGDLGTSIFTQVPVARLLAQRLEPTACIAALTMLLTLLVAVPLGTLAAYRAGSWIDRLVMLFAVLAFSLPVFLVGYLLVYAFAIQLPWFPVQGYARLADGIGEWLRSLVLPCVNLALVYIALVTRMTRATVLEVLHEDYIRTARAKGLGVLPVLGHALRNAAIPIATTIGMGIALLIGGVVVTETVFAIPGVGRLVVDSVQRHDYPVIQSVLLISAGVYVLINLMIDLSYRLFDPRIKY</sequence>
<dbReference type="AlphaFoldDB" id="A0A0C4YBX8"/>
<dbReference type="SUPFAM" id="SSF161098">
    <property type="entry name" value="MetI-like"/>
    <property type="match status" value="1"/>
</dbReference>
<keyword evidence="5 7" id="KW-1133">Transmembrane helix</keyword>
<dbReference type="KEGG" id="cbw:RR42_m2262"/>
<feature type="domain" description="ABC transmembrane type-1" evidence="8">
    <location>
        <begin position="94"/>
        <end position="302"/>
    </location>
</feature>
<evidence type="ECO:0000256" key="3">
    <source>
        <dbReference type="ARBA" id="ARBA00022475"/>
    </source>
</evidence>
<proteinExistence type="inferred from homology"/>
<dbReference type="Pfam" id="PF00528">
    <property type="entry name" value="BPD_transp_1"/>
    <property type="match status" value="1"/>
</dbReference>
<dbReference type="PANTHER" id="PTHR43163">
    <property type="entry name" value="DIPEPTIDE TRANSPORT SYSTEM PERMEASE PROTEIN DPPB-RELATED"/>
    <property type="match status" value="1"/>
</dbReference>
<dbReference type="Proteomes" id="UP000031843">
    <property type="component" value="Chromosome main"/>
</dbReference>
<evidence type="ECO:0000256" key="2">
    <source>
        <dbReference type="ARBA" id="ARBA00022448"/>
    </source>
</evidence>
<feature type="transmembrane region" description="Helical" evidence="7">
    <location>
        <begin position="133"/>
        <end position="156"/>
    </location>
</feature>
<dbReference type="InterPro" id="IPR035906">
    <property type="entry name" value="MetI-like_sf"/>
</dbReference>
<dbReference type="Gene3D" id="1.10.3720.10">
    <property type="entry name" value="MetI-like"/>
    <property type="match status" value="1"/>
</dbReference>
<dbReference type="PROSITE" id="PS50928">
    <property type="entry name" value="ABC_TM1"/>
    <property type="match status" value="1"/>
</dbReference>
<evidence type="ECO:0000256" key="7">
    <source>
        <dbReference type="RuleBase" id="RU363032"/>
    </source>
</evidence>
<dbReference type="GO" id="GO:0005886">
    <property type="term" value="C:plasma membrane"/>
    <property type="evidence" value="ECO:0007669"/>
    <property type="project" value="UniProtKB-SubCell"/>
</dbReference>
<keyword evidence="6 7" id="KW-0472">Membrane</keyword>
<evidence type="ECO:0000256" key="1">
    <source>
        <dbReference type="ARBA" id="ARBA00004651"/>
    </source>
</evidence>
<evidence type="ECO:0000313" key="9">
    <source>
        <dbReference type="EMBL" id="AJG19654.1"/>
    </source>
</evidence>
<dbReference type="RefSeq" id="WP_043346689.1">
    <property type="nucleotide sequence ID" value="NZ_CP010536.1"/>
</dbReference>
<reference evidence="9 10" key="1">
    <citation type="journal article" date="2015" name="Genome Announc.">
        <title>Complete Genome Sequence of Cupriavidus basilensis 4G11, Isolated from the Oak Ridge Field Research Center Site.</title>
        <authorList>
            <person name="Ray J."/>
            <person name="Waters R.J."/>
            <person name="Skerker J.M."/>
            <person name="Kuehl J.V."/>
            <person name="Price M.N."/>
            <person name="Huang J."/>
            <person name="Chakraborty R."/>
            <person name="Arkin A.P."/>
            <person name="Deutschbauer A."/>
        </authorList>
    </citation>
    <scope>NUCLEOTIDE SEQUENCE [LARGE SCALE GENOMIC DNA]</scope>
    <source>
        <strain evidence="9">4G11</strain>
    </source>
</reference>
<feature type="transmembrane region" description="Helical" evidence="7">
    <location>
        <begin position="279"/>
        <end position="298"/>
    </location>
</feature>
<dbReference type="InterPro" id="IPR045621">
    <property type="entry name" value="BPD_transp_1_N"/>
</dbReference>
<dbReference type="GO" id="GO:0071916">
    <property type="term" value="F:dipeptide transmembrane transporter activity"/>
    <property type="evidence" value="ECO:0007669"/>
    <property type="project" value="TreeGrafter"/>
</dbReference>
<feature type="transmembrane region" description="Helical" evidence="7">
    <location>
        <begin position="7"/>
        <end position="26"/>
    </location>
</feature>
<protein>
    <submittedName>
        <fullName evidence="9">ABC transporter permease protein</fullName>
    </submittedName>
</protein>
<comment type="subcellular location">
    <subcellularLocation>
        <location evidence="1 7">Cell membrane</location>
        <topology evidence="1 7">Multi-pass membrane protein</topology>
    </subcellularLocation>
</comment>
<keyword evidence="3" id="KW-1003">Cell membrane</keyword>
<keyword evidence="2 7" id="KW-0813">Transport</keyword>
<dbReference type="InterPro" id="IPR000515">
    <property type="entry name" value="MetI-like"/>
</dbReference>
<evidence type="ECO:0000256" key="6">
    <source>
        <dbReference type="ARBA" id="ARBA00023136"/>
    </source>
</evidence>
<feature type="transmembrane region" description="Helical" evidence="7">
    <location>
        <begin position="100"/>
        <end position="121"/>
    </location>
</feature>
<comment type="similarity">
    <text evidence="7">Belongs to the binding-protein-dependent transport system permease family.</text>
</comment>
<feature type="transmembrane region" description="Helical" evidence="7">
    <location>
        <begin position="233"/>
        <end position="259"/>
    </location>
</feature>
<dbReference type="OrthoDB" id="9803623at2"/>
<dbReference type="PANTHER" id="PTHR43163:SF6">
    <property type="entry name" value="DIPEPTIDE TRANSPORT SYSTEM PERMEASE PROTEIN DPPB-RELATED"/>
    <property type="match status" value="1"/>
</dbReference>
<keyword evidence="4 7" id="KW-0812">Transmembrane</keyword>
<accession>A0A0C4YBX8</accession>
<dbReference type="CDD" id="cd06261">
    <property type="entry name" value="TM_PBP2"/>
    <property type="match status" value="1"/>
</dbReference>
<name>A0A0C4YBX8_9BURK</name>
<evidence type="ECO:0000256" key="5">
    <source>
        <dbReference type="ARBA" id="ARBA00022989"/>
    </source>
</evidence>
<gene>
    <name evidence="9" type="ORF">RR42_m2262</name>
</gene>
<keyword evidence="10" id="KW-1185">Reference proteome</keyword>
<dbReference type="Pfam" id="PF19300">
    <property type="entry name" value="BPD_transp_1_N"/>
    <property type="match status" value="1"/>
</dbReference>